<dbReference type="Proteomes" id="UP000479190">
    <property type="component" value="Unassembled WGS sequence"/>
</dbReference>
<reference evidence="2 3" key="1">
    <citation type="submission" date="2020-02" db="EMBL/GenBank/DDBJ databases">
        <authorList>
            <person name="Ferguson B K."/>
        </authorList>
    </citation>
    <scope>NUCLEOTIDE SEQUENCE [LARGE SCALE GENOMIC DNA]</scope>
</reference>
<keyword evidence="3" id="KW-1185">Reference proteome</keyword>
<dbReference type="AlphaFoldDB" id="A0A6H5IWJ3"/>
<gene>
    <name evidence="2" type="ORF">TBRA_LOCUS12925</name>
</gene>
<feature type="non-terminal residue" evidence="2">
    <location>
        <position position="1"/>
    </location>
</feature>
<sequence>DVILTKYLIMRHTRKKNLKILTPQECIMNFNLENNKSNRHNDYDENQSPRGKNNTKRRRRQLRRGLRVTRYYGKKGHAWVKDYAKRRRLRQEQSRDAKLRDKHDNDNEDDIYPCGIMVSVTLSFFIFFVAPESVYAGGYKRSLHGEPRNGKGDRPVPWTEALLDSRQQLDFRRSLPTGKSHLSQSRVHLWYKVYRATGYVDRYRIIVPRSNKTRPEKYPSIHECIGRSSESSTSGELRSPTKLIRAWIQTKASTAQISRWNSVQVQISRVRSFNLGTILTAPPRRVPVASSRPLPRHLHRHVPGSTAMMTKNPFCLRRGWRIHQKRLKLKKRRDCFH</sequence>
<evidence type="ECO:0000313" key="3">
    <source>
        <dbReference type="Proteomes" id="UP000479190"/>
    </source>
</evidence>
<evidence type="ECO:0000256" key="1">
    <source>
        <dbReference type="SAM" id="MobiDB-lite"/>
    </source>
</evidence>
<dbReference type="EMBL" id="CADCXV010001102">
    <property type="protein sequence ID" value="CAB0041249.1"/>
    <property type="molecule type" value="Genomic_DNA"/>
</dbReference>
<evidence type="ECO:0000313" key="2">
    <source>
        <dbReference type="EMBL" id="CAB0041249.1"/>
    </source>
</evidence>
<accession>A0A6H5IWJ3</accession>
<feature type="region of interest" description="Disordered" evidence="1">
    <location>
        <begin position="32"/>
        <end position="64"/>
    </location>
</feature>
<protein>
    <submittedName>
        <fullName evidence="2">Uncharacterized protein</fullName>
    </submittedName>
</protein>
<feature type="compositionally biased region" description="Basic residues" evidence="1">
    <location>
        <begin position="53"/>
        <end position="64"/>
    </location>
</feature>
<organism evidence="2 3">
    <name type="scientific">Trichogramma brassicae</name>
    <dbReference type="NCBI Taxonomy" id="86971"/>
    <lineage>
        <taxon>Eukaryota</taxon>
        <taxon>Metazoa</taxon>
        <taxon>Ecdysozoa</taxon>
        <taxon>Arthropoda</taxon>
        <taxon>Hexapoda</taxon>
        <taxon>Insecta</taxon>
        <taxon>Pterygota</taxon>
        <taxon>Neoptera</taxon>
        <taxon>Endopterygota</taxon>
        <taxon>Hymenoptera</taxon>
        <taxon>Apocrita</taxon>
        <taxon>Proctotrupomorpha</taxon>
        <taxon>Chalcidoidea</taxon>
        <taxon>Trichogrammatidae</taxon>
        <taxon>Trichogramma</taxon>
    </lineage>
</organism>
<proteinExistence type="predicted"/>
<name>A0A6H5IWJ3_9HYME</name>